<feature type="domain" description="DUF6534" evidence="3">
    <location>
        <begin position="169"/>
        <end position="251"/>
    </location>
</feature>
<feature type="transmembrane region" description="Helical" evidence="2">
    <location>
        <begin position="122"/>
        <end position="145"/>
    </location>
</feature>
<feature type="transmembrane region" description="Helical" evidence="2">
    <location>
        <begin position="12"/>
        <end position="35"/>
    </location>
</feature>
<name>A0A8H6S0B7_9AGAR</name>
<dbReference type="EMBL" id="JACAZF010000015">
    <property type="protein sequence ID" value="KAF7290248.1"/>
    <property type="molecule type" value="Genomic_DNA"/>
</dbReference>
<evidence type="ECO:0000313" key="4">
    <source>
        <dbReference type="EMBL" id="KAF7290248.1"/>
    </source>
</evidence>
<dbReference type="RefSeq" id="XP_037213826.1">
    <property type="nucleotide sequence ID" value="XM_037369830.1"/>
</dbReference>
<dbReference type="AlphaFoldDB" id="A0A8H6S0B7"/>
<feature type="transmembrane region" description="Helical" evidence="2">
    <location>
        <begin position="231"/>
        <end position="252"/>
    </location>
</feature>
<feature type="compositionally biased region" description="Low complexity" evidence="1">
    <location>
        <begin position="272"/>
        <end position="281"/>
    </location>
</feature>
<reference evidence="4" key="1">
    <citation type="submission" date="2020-05" db="EMBL/GenBank/DDBJ databases">
        <title>Mycena genomes resolve the evolution of fungal bioluminescence.</title>
        <authorList>
            <person name="Tsai I.J."/>
        </authorList>
    </citation>
    <scope>NUCLEOTIDE SEQUENCE</scope>
    <source>
        <strain evidence="4">171206Taipei</strain>
    </source>
</reference>
<accession>A0A8H6S0B7</accession>
<comment type="caution">
    <text evidence="4">The sequence shown here is derived from an EMBL/GenBank/DDBJ whole genome shotgun (WGS) entry which is preliminary data.</text>
</comment>
<organism evidence="4 5">
    <name type="scientific">Mycena indigotica</name>
    <dbReference type="NCBI Taxonomy" id="2126181"/>
    <lineage>
        <taxon>Eukaryota</taxon>
        <taxon>Fungi</taxon>
        <taxon>Dikarya</taxon>
        <taxon>Basidiomycota</taxon>
        <taxon>Agaricomycotina</taxon>
        <taxon>Agaricomycetes</taxon>
        <taxon>Agaricomycetidae</taxon>
        <taxon>Agaricales</taxon>
        <taxon>Marasmiineae</taxon>
        <taxon>Mycenaceae</taxon>
        <taxon>Mycena</taxon>
    </lineage>
</organism>
<dbReference type="PANTHER" id="PTHR40465:SF1">
    <property type="entry name" value="DUF6534 DOMAIN-CONTAINING PROTEIN"/>
    <property type="match status" value="1"/>
</dbReference>
<feature type="transmembrane region" description="Helical" evidence="2">
    <location>
        <begin position="90"/>
        <end position="110"/>
    </location>
</feature>
<evidence type="ECO:0000256" key="1">
    <source>
        <dbReference type="SAM" id="MobiDB-lite"/>
    </source>
</evidence>
<evidence type="ECO:0000256" key="2">
    <source>
        <dbReference type="SAM" id="Phobius"/>
    </source>
</evidence>
<feature type="transmembrane region" description="Helical" evidence="2">
    <location>
        <begin position="56"/>
        <end position="78"/>
    </location>
</feature>
<dbReference type="GeneID" id="59352346"/>
<evidence type="ECO:0000259" key="3">
    <source>
        <dbReference type="Pfam" id="PF20152"/>
    </source>
</evidence>
<feature type="region of interest" description="Disordered" evidence="1">
    <location>
        <begin position="264"/>
        <end position="284"/>
    </location>
</feature>
<keyword evidence="2" id="KW-1133">Transmembrane helix</keyword>
<gene>
    <name evidence="4" type="ORF">MIND_01338500</name>
</gene>
<feature type="transmembrane region" description="Helical" evidence="2">
    <location>
        <begin position="201"/>
        <end position="225"/>
    </location>
</feature>
<feature type="transmembrane region" description="Helical" evidence="2">
    <location>
        <begin position="157"/>
        <end position="181"/>
    </location>
</feature>
<protein>
    <recommendedName>
        <fullName evidence="3">DUF6534 domain-containing protein</fullName>
    </recommendedName>
</protein>
<keyword evidence="2" id="KW-0812">Transmembrane</keyword>
<dbReference type="InterPro" id="IPR045339">
    <property type="entry name" value="DUF6534"/>
</dbReference>
<dbReference type="Pfam" id="PF20152">
    <property type="entry name" value="DUF6534"/>
    <property type="match status" value="1"/>
</dbReference>
<sequence length="328" mass="35450">MSSPAPQALVAPALIGTWANFMVYMLELVLAWRYYTSGLLRPTGANTGVSRLLVPLQLLVDALGTIFSSTTAYLMLVVHWGDYAYLARNSWALSAFCITGGMSGYLEQVYLIRRYGALSTNYLVCAVLALTATTSLAAAIGVGIITFKHPSINDRGIVAPVTLLWFISSAFTDVAIASSLVIQLCRYKSPFKETQNVVRQLIVTAIQTGSVTALLATLAMIGFVVWPETAITFAFGFPLGRVYGCTLLYNLVFIRGSRNGSDVADSDERLSGSRSRQVSGGRDVRERATALSNFGGIHIHQIVQVTKDTQMDDGDDISIGNDKRPTGV</sequence>
<evidence type="ECO:0000313" key="5">
    <source>
        <dbReference type="Proteomes" id="UP000636479"/>
    </source>
</evidence>
<dbReference type="PANTHER" id="PTHR40465">
    <property type="entry name" value="CHROMOSOME 1, WHOLE GENOME SHOTGUN SEQUENCE"/>
    <property type="match status" value="1"/>
</dbReference>
<keyword evidence="2" id="KW-0472">Membrane</keyword>
<keyword evidence="5" id="KW-1185">Reference proteome</keyword>
<proteinExistence type="predicted"/>
<dbReference type="OrthoDB" id="3203775at2759"/>
<dbReference type="Proteomes" id="UP000636479">
    <property type="component" value="Unassembled WGS sequence"/>
</dbReference>